<proteinExistence type="predicted"/>
<dbReference type="VEuPathDB" id="GiardiaDB:SS50377_20469"/>
<dbReference type="AlphaFoldDB" id="V6LN19"/>
<sequence>MFYQSLDIVHTAKSAQGDKRSFQLPSLSPKEESIPNFNHIFNNFAKKKGLNGRKTKKDYSEEKICKLKIQLAMLKVGE</sequence>
<evidence type="ECO:0000313" key="2">
    <source>
        <dbReference type="EMBL" id="KAH0577119.1"/>
    </source>
</evidence>
<organism evidence="1">
    <name type="scientific">Spironucleus salmonicida</name>
    <dbReference type="NCBI Taxonomy" id="348837"/>
    <lineage>
        <taxon>Eukaryota</taxon>
        <taxon>Metamonada</taxon>
        <taxon>Diplomonadida</taxon>
        <taxon>Hexamitidae</taxon>
        <taxon>Hexamitinae</taxon>
        <taxon>Spironucleus</taxon>
    </lineage>
</organism>
<reference evidence="1 2" key="1">
    <citation type="journal article" date="2014" name="PLoS Genet.">
        <title>The Genome of Spironucleus salmonicida Highlights a Fish Pathogen Adapted to Fluctuating Environments.</title>
        <authorList>
            <person name="Xu F."/>
            <person name="Jerlstrom-Hultqvist J."/>
            <person name="Einarsson E."/>
            <person name="Astvaldsson A."/>
            <person name="Svard S.G."/>
            <person name="Andersson J.O."/>
        </authorList>
    </citation>
    <scope>NUCLEOTIDE SEQUENCE</scope>
    <source>
        <strain evidence="2">ATCC 50377</strain>
    </source>
</reference>
<protein>
    <submittedName>
        <fullName evidence="1">Uncharacterized protein</fullName>
    </submittedName>
</protein>
<dbReference type="EMBL" id="AUWU02000001">
    <property type="protein sequence ID" value="KAH0577119.1"/>
    <property type="molecule type" value="Genomic_DNA"/>
</dbReference>
<dbReference type="EMBL" id="KI546090">
    <property type="protein sequence ID" value="EST45618.1"/>
    <property type="molecule type" value="Genomic_DNA"/>
</dbReference>
<name>V6LN19_9EUKA</name>
<evidence type="ECO:0000313" key="3">
    <source>
        <dbReference type="Proteomes" id="UP000018208"/>
    </source>
</evidence>
<gene>
    <name evidence="1" type="ORF">SS50377_14475</name>
    <name evidence="2" type="ORF">SS50377_20469</name>
</gene>
<reference evidence="2" key="2">
    <citation type="submission" date="2020-12" db="EMBL/GenBank/DDBJ databases">
        <title>New Spironucleus salmonicida genome in near-complete chromosomes.</title>
        <authorList>
            <person name="Xu F."/>
            <person name="Kurt Z."/>
            <person name="Jimenez-Gonzalez A."/>
            <person name="Astvaldsson A."/>
            <person name="Andersson J.O."/>
            <person name="Svard S.G."/>
        </authorList>
    </citation>
    <scope>NUCLEOTIDE SEQUENCE</scope>
    <source>
        <strain evidence="2">ATCC 50377</strain>
    </source>
</reference>
<accession>V6LN19</accession>
<evidence type="ECO:0000313" key="1">
    <source>
        <dbReference type="EMBL" id="EST45618.1"/>
    </source>
</evidence>
<dbReference type="Proteomes" id="UP000018208">
    <property type="component" value="Unassembled WGS sequence"/>
</dbReference>
<keyword evidence="3" id="KW-1185">Reference proteome</keyword>